<dbReference type="PANTHER" id="PTHR34651">
    <property type="entry name" value="SIMILAR TO ENSANGP00000021391"/>
    <property type="match status" value="1"/>
</dbReference>
<dbReference type="Pfam" id="PF15031">
    <property type="entry name" value="DUF4528"/>
    <property type="match status" value="1"/>
</dbReference>
<evidence type="ECO:0000256" key="1">
    <source>
        <dbReference type="SAM" id="Phobius"/>
    </source>
</evidence>
<accession>A0A1Y1LB50</accession>
<reference evidence="2" key="1">
    <citation type="journal article" date="2016" name="Sci. Rep.">
        <title>Molecular characterization of firefly nuptial gifts: a multi-omics approach sheds light on postcopulatory sexual selection.</title>
        <authorList>
            <person name="Al-Wathiqui N."/>
            <person name="Fallon T.R."/>
            <person name="South A."/>
            <person name="Weng J.K."/>
            <person name="Lewis S.M."/>
        </authorList>
    </citation>
    <scope>NUCLEOTIDE SEQUENCE</scope>
</reference>
<dbReference type="RefSeq" id="XP_031356959.1">
    <property type="nucleotide sequence ID" value="XM_031501099.1"/>
</dbReference>
<feature type="transmembrane region" description="Helical" evidence="1">
    <location>
        <begin position="117"/>
        <end position="142"/>
    </location>
</feature>
<proteinExistence type="predicted"/>
<keyword evidence="1" id="KW-0472">Membrane</keyword>
<dbReference type="PANTHER" id="PTHR34651:SF1">
    <property type="entry name" value="SIMILAR TO ENSANGP00000021391"/>
    <property type="match status" value="1"/>
</dbReference>
<dbReference type="OrthoDB" id="9970237at2759"/>
<keyword evidence="1" id="KW-0812">Transmembrane</keyword>
<dbReference type="AlphaFoldDB" id="A0A1Y1LB50"/>
<sequence>MLRTVGSTTKFGLNTEVVFTKHQRSLIRLQSYSQTRKIVSKPTSSEVLTCYLQQCNEPPWTSYFVKYSSIVDDQWGRSHFNWKVANSNYHILRTGCFPYIKYHCSKRREQDLRVEDLFFRFIKVFNLGIPCLLYGIAAIMMIRHIEVVHTPKGPVNIYFLYKEDKGSPY</sequence>
<dbReference type="RefSeq" id="XP_031356975.1">
    <property type="nucleotide sequence ID" value="XM_031501115.1"/>
</dbReference>
<name>A0A1Y1LB50_PHOPY</name>
<dbReference type="RefSeq" id="XP_031356967.1">
    <property type="nucleotide sequence ID" value="XM_031501107.1"/>
</dbReference>
<dbReference type="KEGG" id="ppyr:116180917"/>
<organism evidence="2">
    <name type="scientific">Photinus pyralis</name>
    <name type="common">Common eastern firefly</name>
    <name type="synonym">Lampyris pyralis</name>
    <dbReference type="NCBI Taxonomy" id="7054"/>
    <lineage>
        <taxon>Eukaryota</taxon>
        <taxon>Metazoa</taxon>
        <taxon>Ecdysozoa</taxon>
        <taxon>Arthropoda</taxon>
        <taxon>Hexapoda</taxon>
        <taxon>Insecta</taxon>
        <taxon>Pterygota</taxon>
        <taxon>Neoptera</taxon>
        <taxon>Endopterygota</taxon>
        <taxon>Coleoptera</taxon>
        <taxon>Polyphaga</taxon>
        <taxon>Elateriformia</taxon>
        <taxon>Elateroidea</taxon>
        <taxon>Lampyridae</taxon>
        <taxon>Lampyrinae</taxon>
        <taxon>Photinus</taxon>
    </lineage>
</organism>
<evidence type="ECO:0000313" key="2">
    <source>
        <dbReference type="EMBL" id="JAV70091.1"/>
    </source>
</evidence>
<protein>
    <submittedName>
        <fullName evidence="2">Uncharacterized protein</fullName>
    </submittedName>
</protein>
<dbReference type="GeneID" id="116180917"/>
<keyword evidence="1" id="KW-1133">Transmembrane helix</keyword>
<dbReference type="InterPro" id="IPR029245">
    <property type="entry name" value="DUF4528"/>
</dbReference>
<dbReference type="EMBL" id="GEZM01062046">
    <property type="protein sequence ID" value="JAV70091.1"/>
    <property type="molecule type" value="Transcribed_RNA"/>
</dbReference>